<dbReference type="Proteomes" id="UP001500212">
    <property type="component" value="Unassembled WGS sequence"/>
</dbReference>
<sequence length="202" mass="23008">MLDRIADLPGLELDLASYSDAYDQAYEQITFRKLERRQTFREPGVPSWEAFVAGDWDSALELNERERDTVRAKVADDSRLGVESRRLRVVEHPVTPYLQWEMQYFQLLAEAGEDIRVLDAHKVRHLEADHLLPEIVILGDRVLFEVLYDPHGTAYGARRIDDSDVIRAAASEVADLYAAAEPLLDYFAREIATLPPPTPDEG</sequence>
<dbReference type="RefSeq" id="WP_345363457.1">
    <property type="nucleotide sequence ID" value="NZ_BAABHJ010000027.1"/>
</dbReference>
<gene>
    <name evidence="2" type="ORF">GCM10023195_66480</name>
</gene>
<comment type="caution">
    <text evidence="2">The sequence shown here is derived from an EMBL/GenBank/DDBJ whole genome shotgun (WGS) entry which is preliminary data.</text>
</comment>
<accession>A0ABP8TS23</accession>
<feature type="domain" description="DUF6879" evidence="1">
    <location>
        <begin position="29"/>
        <end position="188"/>
    </location>
</feature>
<keyword evidence="3" id="KW-1185">Reference proteome</keyword>
<dbReference type="InterPro" id="IPR049244">
    <property type="entry name" value="DUF6879"/>
</dbReference>
<organism evidence="2 3">
    <name type="scientific">Actinoallomurus liliacearum</name>
    <dbReference type="NCBI Taxonomy" id="1080073"/>
    <lineage>
        <taxon>Bacteria</taxon>
        <taxon>Bacillati</taxon>
        <taxon>Actinomycetota</taxon>
        <taxon>Actinomycetes</taxon>
        <taxon>Streptosporangiales</taxon>
        <taxon>Thermomonosporaceae</taxon>
        <taxon>Actinoallomurus</taxon>
    </lineage>
</organism>
<evidence type="ECO:0000259" key="1">
    <source>
        <dbReference type="Pfam" id="PF21806"/>
    </source>
</evidence>
<name>A0ABP8TS23_9ACTN</name>
<protein>
    <recommendedName>
        <fullName evidence="1">DUF6879 domain-containing protein</fullName>
    </recommendedName>
</protein>
<dbReference type="EMBL" id="BAABHJ010000027">
    <property type="protein sequence ID" value="GAA4615132.1"/>
    <property type="molecule type" value="Genomic_DNA"/>
</dbReference>
<reference evidence="3" key="1">
    <citation type="journal article" date="2019" name="Int. J. Syst. Evol. Microbiol.">
        <title>The Global Catalogue of Microorganisms (GCM) 10K type strain sequencing project: providing services to taxonomists for standard genome sequencing and annotation.</title>
        <authorList>
            <consortium name="The Broad Institute Genomics Platform"/>
            <consortium name="The Broad Institute Genome Sequencing Center for Infectious Disease"/>
            <person name="Wu L."/>
            <person name="Ma J."/>
        </authorList>
    </citation>
    <scope>NUCLEOTIDE SEQUENCE [LARGE SCALE GENOMIC DNA]</scope>
    <source>
        <strain evidence="3">JCM 17938</strain>
    </source>
</reference>
<evidence type="ECO:0000313" key="3">
    <source>
        <dbReference type="Proteomes" id="UP001500212"/>
    </source>
</evidence>
<proteinExistence type="predicted"/>
<dbReference type="Pfam" id="PF21806">
    <property type="entry name" value="DUF6879"/>
    <property type="match status" value="1"/>
</dbReference>
<evidence type="ECO:0000313" key="2">
    <source>
        <dbReference type="EMBL" id="GAA4615132.1"/>
    </source>
</evidence>